<evidence type="ECO:0000313" key="2">
    <source>
        <dbReference type="Proteomes" id="UP001161409"/>
    </source>
</evidence>
<keyword evidence="2" id="KW-1185">Reference proteome</keyword>
<protein>
    <submittedName>
        <fullName evidence="1">Uncharacterized protein</fullName>
    </submittedName>
</protein>
<gene>
    <name evidence="1" type="ORF">GCM10007924_30290</name>
</gene>
<sequence length="74" mass="8145">MGETSTRCTFSGEGAVKDIHGKRSVCLRARRPTVSWNVVAFCNAYDGEQGTYEKRSTGVRYLPEIVAEECPATT</sequence>
<dbReference type="EMBL" id="BSNF01000010">
    <property type="protein sequence ID" value="GLQ07807.1"/>
    <property type="molecule type" value="Genomic_DNA"/>
</dbReference>
<dbReference type="Proteomes" id="UP001161409">
    <property type="component" value="Unassembled WGS sequence"/>
</dbReference>
<reference evidence="1" key="2">
    <citation type="submission" date="2023-01" db="EMBL/GenBank/DDBJ databases">
        <title>Draft genome sequence of Sneathiella chinensis strain NBRC 103408.</title>
        <authorList>
            <person name="Sun Q."/>
            <person name="Mori K."/>
        </authorList>
    </citation>
    <scope>NUCLEOTIDE SEQUENCE</scope>
    <source>
        <strain evidence="1">NBRC 103408</strain>
    </source>
</reference>
<name>A0ABQ5U6R3_9PROT</name>
<organism evidence="1 2">
    <name type="scientific">Sneathiella chinensis</name>
    <dbReference type="NCBI Taxonomy" id="349750"/>
    <lineage>
        <taxon>Bacteria</taxon>
        <taxon>Pseudomonadati</taxon>
        <taxon>Pseudomonadota</taxon>
        <taxon>Alphaproteobacteria</taxon>
        <taxon>Sneathiellales</taxon>
        <taxon>Sneathiellaceae</taxon>
        <taxon>Sneathiella</taxon>
    </lineage>
</organism>
<accession>A0ABQ5U6R3</accession>
<proteinExistence type="predicted"/>
<reference evidence="1" key="1">
    <citation type="journal article" date="2014" name="Int. J. Syst. Evol. Microbiol.">
        <title>Complete genome of a new Firmicutes species belonging to the dominant human colonic microbiota ('Ruminococcus bicirculans') reveals two chromosomes and a selective capacity to utilize plant glucans.</title>
        <authorList>
            <consortium name="NISC Comparative Sequencing Program"/>
            <person name="Wegmann U."/>
            <person name="Louis P."/>
            <person name="Goesmann A."/>
            <person name="Henrissat B."/>
            <person name="Duncan S.H."/>
            <person name="Flint H.J."/>
        </authorList>
    </citation>
    <scope>NUCLEOTIDE SEQUENCE</scope>
    <source>
        <strain evidence="1">NBRC 103408</strain>
    </source>
</reference>
<comment type="caution">
    <text evidence="1">The sequence shown here is derived from an EMBL/GenBank/DDBJ whole genome shotgun (WGS) entry which is preliminary data.</text>
</comment>
<evidence type="ECO:0000313" key="1">
    <source>
        <dbReference type="EMBL" id="GLQ07807.1"/>
    </source>
</evidence>